<gene>
    <name evidence="1" type="ORF">MNBD_GAMMA08-1600</name>
</gene>
<dbReference type="EMBL" id="UOFH01000042">
    <property type="protein sequence ID" value="VAW58853.1"/>
    <property type="molecule type" value="Genomic_DNA"/>
</dbReference>
<evidence type="ECO:0000313" key="1">
    <source>
        <dbReference type="EMBL" id="VAW58853.1"/>
    </source>
</evidence>
<sequence length="70" mass="7762">GHEVEVFSRSNALRWNAYTSGRLSLNASNETGYVVYEFPRRTVGTREKEAHGVSSKPCQFLVGWSGCPAL</sequence>
<protein>
    <submittedName>
        <fullName evidence="1">Uncharacterized protein</fullName>
    </submittedName>
</protein>
<reference evidence="1" key="1">
    <citation type="submission" date="2018-06" db="EMBL/GenBank/DDBJ databases">
        <authorList>
            <person name="Zhirakovskaya E."/>
        </authorList>
    </citation>
    <scope>NUCLEOTIDE SEQUENCE</scope>
</reference>
<name>A0A3B0X377_9ZZZZ</name>
<dbReference type="AlphaFoldDB" id="A0A3B0X377"/>
<organism evidence="1">
    <name type="scientific">hydrothermal vent metagenome</name>
    <dbReference type="NCBI Taxonomy" id="652676"/>
    <lineage>
        <taxon>unclassified sequences</taxon>
        <taxon>metagenomes</taxon>
        <taxon>ecological metagenomes</taxon>
    </lineage>
</organism>
<accession>A0A3B0X377</accession>
<feature type="non-terminal residue" evidence="1">
    <location>
        <position position="1"/>
    </location>
</feature>
<proteinExistence type="predicted"/>